<dbReference type="RefSeq" id="XP_069211949.1">
    <property type="nucleotide sequence ID" value="XM_069351563.1"/>
</dbReference>
<dbReference type="Proteomes" id="UP001565368">
    <property type="component" value="Unassembled WGS sequence"/>
</dbReference>
<keyword evidence="2" id="KW-1185">Reference proteome</keyword>
<proteinExistence type="predicted"/>
<name>A0ABR3QBB4_9TREE</name>
<comment type="caution">
    <text evidence="1">The sequence shown here is derived from an EMBL/GenBank/DDBJ whole genome shotgun (WGS) entry which is preliminary data.</text>
</comment>
<organism evidence="1 2">
    <name type="scientific">Vanrija albida</name>
    <dbReference type="NCBI Taxonomy" id="181172"/>
    <lineage>
        <taxon>Eukaryota</taxon>
        <taxon>Fungi</taxon>
        <taxon>Dikarya</taxon>
        <taxon>Basidiomycota</taxon>
        <taxon>Agaricomycotina</taxon>
        <taxon>Tremellomycetes</taxon>
        <taxon>Trichosporonales</taxon>
        <taxon>Trichosporonaceae</taxon>
        <taxon>Vanrija</taxon>
    </lineage>
</organism>
<dbReference type="GeneID" id="95984043"/>
<accession>A0ABR3QBB4</accession>
<evidence type="ECO:0000313" key="2">
    <source>
        <dbReference type="Proteomes" id="UP001565368"/>
    </source>
</evidence>
<dbReference type="EMBL" id="JBBXJM010000002">
    <property type="protein sequence ID" value="KAL1412005.1"/>
    <property type="molecule type" value="Genomic_DNA"/>
</dbReference>
<reference evidence="1 2" key="1">
    <citation type="submission" date="2023-08" db="EMBL/GenBank/DDBJ databases">
        <title>Annotated Genome Sequence of Vanrija albida AlHP1.</title>
        <authorList>
            <person name="Herzog R."/>
        </authorList>
    </citation>
    <scope>NUCLEOTIDE SEQUENCE [LARGE SCALE GENOMIC DNA]</scope>
    <source>
        <strain evidence="1 2">AlHP1</strain>
    </source>
</reference>
<sequence>MIVGFAPHDSLLALRPVCRELHRMANKRLFHHVTVKLQSKTLGYESKDLTTEVYQLTNTHGKRLPFSGFGTKELDFFWANSEPTSRQRRAEILGSTRVIDFDVAFPPQDDVLSLLPGLLAARSFFNLKALTNMANPLCFCEANTSLVISHFRLRNLPELVYRWDQQTPTVVFNLAPSAEPNICEDPIDFSDKQVSFHLVVILSFASTSISMCTCFTNQFEKLVTAARQMGRPNSITLVGLHDFLWSAYGSAGHSSTTKVALRDLLCERFWRTDDLEENALGTELEGLGLAISAHGIVCKTVEEYKQGLTPEQAFIQFSGNETLRPT</sequence>
<evidence type="ECO:0000313" key="1">
    <source>
        <dbReference type="EMBL" id="KAL1412005.1"/>
    </source>
</evidence>
<gene>
    <name evidence="1" type="ORF">Q8F55_003000</name>
</gene>
<protein>
    <recommendedName>
        <fullName evidence="3">F-box domain-containing protein</fullName>
    </recommendedName>
</protein>
<evidence type="ECO:0008006" key="3">
    <source>
        <dbReference type="Google" id="ProtNLM"/>
    </source>
</evidence>